<gene>
    <name evidence="8" type="ORF">HG537_0F01640</name>
</gene>
<evidence type="ECO:0000256" key="5">
    <source>
        <dbReference type="ARBA" id="ARBA00023242"/>
    </source>
</evidence>
<dbReference type="Pfam" id="PF01230">
    <property type="entry name" value="HIT"/>
    <property type="match status" value="1"/>
</dbReference>
<dbReference type="EMBL" id="CP059272">
    <property type="protein sequence ID" value="QLQ81403.1"/>
    <property type="molecule type" value="Genomic_DNA"/>
</dbReference>
<dbReference type="GO" id="GO:0030983">
    <property type="term" value="F:mismatched DNA binding"/>
    <property type="evidence" value="ECO:0007669"/>
    <property type="project" value="TreeGrafter"/>
</dbReference>
<evidence type="ECO:0000259" key="7">
    <source>
        <dbReference type="Pfam" id="PF16278"/>
    </source>
</evidence>
<dbReference type="SUPFAM" id="SSF54197">
    <property type="entry name" value="HIT-like"/>
    <property type="match status" value="1"/>
</dbReference>
<dbReference type="GO" id="GO:1990165">
    <property type="term" value="F:single-strand break-containing DNA binding"/>
    <property type="evidence" value="ECO:0007669"/>
    <property type="project" value="TreeGrafter"/>
</dbReference>
<dbReference type="GO" id="GO:0005634">
    <property type="term" value="C:nucleus"/>
    <property type="evidence" value="ECO:0007669"/>
    <property type="project" value="UniProtKB-SubCell"/>
</dbReference>
<dbReference type="GO" id="GO:0003725">
    <property type="term" value="F:double-stranded RNA binding"/>
    <property type="evidence" value="ECO:0007669"/>
    <property type="project" value="TreeGrafter"/>
</dbReference>
<dbReference type="PANTHER" id="PTHR12486">
    <property type="entry name" value="APRATAXIN-RELATED"/>
    <property type="match status" value="1"/>
</dbReference>
<dbReference type="Gene3D" id="3.30.428.10">
    <property type="entry name" value="HIT-like"/>
    <property type="match status" value="1"/>
</dbReference>
<dbReference type="Pfam" id="PF16278">
    <property type="entry name" value="zf-C2HE"/>
    <property type="match status" value="1"/>
</dbReference>
<organism evidence="8 9">
    <name type="scientific">Torulaspora globosa</name>
    <dbReference type="NCBI Taxonomy" id="48254"/>
    <lineage>
        <taxon>Eukaryota</taxon>
        <taxon>Fungi</taxon>
        <taxon>Dikarya</taxon>
        <taxon>Ascomycota</taxon>
        <taxon>Saccharomycotina</taxon>
        <taxon>Saccharomycetes</taxon>
        <taxon>Saccharomycetales</taxon>
        <taxon>Saccharomycetaceae</taxon>
        <taxon>Torulaspora</taxon>
    </lineage>
</organism>
<dbReference type="InterPro" id="IPR032566">
    <property type="entry name" value="Znf-C2HE"/>
</dbReference>
<dbReference type="GO" id="GO:0003697">
    <property type="term" value="F:single-stranded DNA binding"/>
    <property type="evidence" value="ECO:0007669"/>
    <property type="project" value="TreeGrafter"/>
</dbReference>
<dbReference type="GO" id="GO:0046872">
    <property type="term" value="F:metal ion binding"/>
    <property type="evidence" value="ECO:0007669"/>
    <property type="project" value="UniProtKB-KW"/>
</dbReference>
<evidence type="ECO:0000256" key="3">
    <source>
        <dbReference type="ARBA" id="ARBA00022833"/>
    </source>
</evidence>
<accession>A0A7H9HVU7</accession>
<dbReference type="Proteomes" id="UP000510647">
    <property type="component" value="Chromosome 6"/>
</dbReference>
<dbReference type="InterPro" id="IPR011146">
    <property type="entry name" value="HIT-like"/>
</dbReference>
<sequence>MSWKFALQPYIRDPQGFGKEVVFFDEQAVIIHDKFAKSVCHLLVIVRDKSLSSSHPTTALTYEVKDKLATYITRAQDYVYDYFTKRFQPLKLQPYFDSIESFHDKELFIDNFIQVGVHSVPSMANLHIHVMTKDLNSDRLKNKKHYNSFTTDFFVNWDRLPLDQIPDVKTTENRWLKDHDLVCHYCGRNFDSKFSKLKQHLTEEFDSHFASV</sequence>
<dbReference type="GO" id="GO:0000012">
    <property type="term" value="P:single strand break repair"/>
    <property type="evidence" value="ECO:0007669"/>
    <property type="project" value="TreeGrafter"/>
</dbReference>
<name>A0A7H9HVU7_9SACH</name>
<keyword evidence="5" id="KW-0539">Nucleus</keyword>
<evidence type="ECO:0000313" key="8">
    <source>
        <dbReference type="EMBL" id="QLQ81403.1"/>
    </source>
</evidence>
<dbReference type="InterPro" id="IPR036265">
    <property type="entry name" value="HIT-like_sf"/>
</dbReference>
<feature type="domain" description="Aprataxin C2HE/C2H2/C2HC zinc finger" evidence="7">
    <location>
        <begin position="150"/>
        <end position="206"/>
    </location>
</feature>
<feature type="domain" description="HIT" evidence="6">
    <location>
        <begin position="19"/>
        <end position="134"/>
    </location>
</feature>
<dbReference type="AlphaFoldDB" id="A0A7H9HVU7"/>
<keyword evidence="3" id="KW-0862">Zinc</keyword>
<evidence type="ECO:0000259" key="6">
    <source>
        <dbReference type="Pfam" id="PF01230"/>
    </source>
</evidence>
<evidence type="ECO:0000256" key="1">
    <source>
        <dbReference type="ARBA" id="ARBA00004123"/>
    </source>
</evidence>
<dbReference type="GO" id="GO:0033699">
    <property type="term" value="F:DNA 5'-adenosine monophosphate hydrolase activity"/>
    <property type="evidence" value="ECO:0007669"/>
    <property type="project" value="TreeGrafter"/>
</dbReference>
<evidence type="ECO:0000313" key="9">
    <source>
        <dbReference type="Proteomes" id="UP000510647"/>
    </source>
</evidence>
<reference evidence="8 9" key="1">
    <citation type="submission" date="2020-06" db="EMBL/GenBank/DDBJ databases">
        <title>The yeast mating-type switching endonuclease HO is a domesticated member of an unorthodox homing genetic element family.</title>
        <authorList>
            <person name="Coughlan A.Y."/>
            <person name="Lombardi L."/>
            <person name="Braun-Galleani S."/>
            <person name="Martos A.R."/>
            <person name="Galeote V."/>
            <person name="Bigey F."/>
            <person name="Dequin S."/>
            <person name="Byrne K.P."/>
            <person name="Wolfe K.H."/>
        </authorList>
    </citation>
    <scope>NUCLEOTIDE SEQUENCE [LARGE SCALE GENOMIC DNA]</scope>
    <source>
        <strain evidence="8 9">CBS2947</strain>
    </source>
</reference>
<proteinExistence type="predicted"/>
<evidence type="ECO:0000256" key="4">
    <source>
        <dbReference type="ARBA" id="ARBA00023125"/>
    </source>
</evidence>
<protein>
    <submittedName>
        <fullName evidence="8">Uncharacterized protein</fullName>
    </submittedName>
</protein>
<keyword evidence="2" id="KW-0479">Metal-binding</keyword>
<comment type="subcellular location">
    <subcellularLocation>
        <location evidence="1">Nucleus</location>
    </subcellularLocation>
</comment>
<dbReference type="PANTHER" id="PTHR12486:SF4">
    <property type="entry name" value="APRATAXIN"/>
    <property type="match status" value="1"/>
</dbReference>
<keyword evidence="4" id="KW-0238">DNA-binding</keyword>
<dbReference type="OrthoDB" id="3512845at2759"/>
<keyword evidence="9" id="KW-1185">Reference proteome</keyword>
<evidence type="ECO:0000256" key="2">
    <source>
        <dbReference type="ARBA" id="ARBA00022723"/>
    </source>
</evidence>